<comment type="caution">
    <text evidence="2">The sequence shown here is derived from an EMBL/GenBank/DDBJ whole genome shotgun (WGS) entry which is preliminary data.</text>
</comment>
<feature type="region of interest" description="Disordered" evidence="1">
    <location>
        <begin position="1"/>
        <end position="24"/>
    </location>
</feature>
<protein>
    <submittedName>
        <fullName evidence="2">Uncharacterized protein</fullName>
    </submittedName>
</protein>
<dbReference type="AlphaFoldDB" id="A0A218XQR6"/>
<accession>A0A218XQR6</accession>
<sequence length="75" mass="8452">METMSPVQVKDVLEDSSPPLEGRKTGLALRSSMATATEQQREEVLHGRYKVLNSLFHDVAKLKKANENKDRLAKE</sequence>
<evidence type="ECO:0000313" key="3">
    <source>
        <dbReference type="Proteomes" id="UP000197138"/>
    </source>
</evidence>
<reference evidence="3" key="1">
    <citation type="journal article" date="2017" name="Plant J.">
        <title>The pomegranate (Punica granatum L.) genome and the genomics of punicalagin biosynthesis.</title>
        <authorList>
            <person name="Qin G."/>
            <person name="Xu C."/>
            <person name="Ming R."/>
            <person name="Tang H."/>
            <person name="Guyot R."/>
            <person name="Kramer E.M."/>
            <person name="Hu Y."/>
            <person name="Yi X."/>
            <person name="Qi Y."/>
            <person name="Xu X."/>
            <person name="Gao Z."/>
            <person name="Pan H."/>
            <person name="Jian J."/>
            <person name="Tian Y."/>
            <person name="Yue Z."/>
            <person name="Xu Y."/>
        </authorList>
    </citation>
    <scope>NUCLEOTIDE SEQUENCE [LARGE SCALE GENOMIC DNA]</scope>
    <source>
        <strain evidence="3">cv. Dabenzi</strain>
    </source>
</reference>
<proteinExistence type="predicted"/>
<evidence type="ECO:0000313" key="2">
    <source>
        <dbReference type="EMBL" id="OWM87148.1"/>
    </source>
</evidence>
<gene>
    <name evidence="2" type="ORF">CDL15_Pgr010180</name>
</gene>
<evidence type="ECO:0000256" key="1">
    <source>
        <dbReference type="SAM" id="MobiDB-lite"/>
    </source>
</evidence>
<dbReference type="EMBL" id="MTKT01000826">
    <property type="protein sequence ID" value="OWM87148.1"/>
    <property type="molecule type" value="Genomic_DNA"/>
</dbReference>
<dbReference type="Proteomes" id="UP000197138">
    <property type="component" value="Unassembled WGS sequence"/>
</dbReference>
<organism evidence="2 3">
    <name type="scientific">Punica granatum</name>
    <name type="common">Pomegranate</name>
    <dbReference type="NCBI Taxonomy" id="22663"/>
    <lineage>
        <taxon>Eukaryota</taxon>
        <taxon>Viridiplantae</taxon>
        <taxon>Streptophyta</taxon>
        <taxon>Embryophyta</taxon>
        <taxon>Tracheophyta</taxon>
        <taxon>Spermatophyta</taxon>
        <taxon>Magnoliopsida</taxon>
        <taxon>eudicotyledons</taxon>
        <taxon>Gunneridae</taxon>
        <taxon>Pentapetalae</taxon>
        <taxon>rosids</taxon>
        <taxon>malvids</taxon>
        <taxon>Myrtales</taxon>
        <taxon>Lythraceae</taxon>
        <taxon>Punica</taxon>
    </lineage>
</organism>
<name>A0A218XQR6_PUNGR</name>